<dbReference type="PROSITE" id="PS50297">
    <property type="entry name" value="ANK_REP_REGION"/>
    <property type="match status" value="1"/>
</dbReference>
<evidence type="ECO:0000256" key="1">
    <source>
        <dbReference type="PROSITE-ProRule" id="PRU00023"/>
    </source>
</evidence>
<dbReference type="Proteomes" id="UP000799324">
    <property type="component" value="Unassembled WGS sequence"/>
</dbReference>
<dbReference type="InterPro" id="IPR002110">
    <property type="entry name" value="Ankyrin_rpt"/>
</dbReference>
<sequence length="266" mass="30306">MPRSYTLGSPTVDKKQDDSYDGRFQWPILVDNKIALVNRNLHDFLQAKEPKYDEWRDAVVGGNALHYAAHRGQTATVTDLLILGADVNNCDMADRTPCISFWPTTREAFVGFMRFCAQKRLLFERTAAQNESNLLKWREHWARLREVKDGHVLPQIADIEAELEDAEHRATVGRMSIRDVSYDQRAYLVPLRHYTETRVVFRAESGNLVIAPADTCVGDSICTIGGAHMRFVIRESQEDLGTWKLVGEACMPYVLKSAQVVDLFFQ</sequence>
<dbReference type="Pfam" id="PF26639">
    <property type="entry name" value="Het-6_barrel"/>
    <property type="match status" value="1"/>
</dbReference>
<organism evidence="2 3">
    <name type="scientific">Lophiostoma macrostomum CBS 122681</name>
    <dbReference type="NCBI Taxonomy" id="1314788"/>
    <lineage>
        <taxon>Eukaryota</taxon>
        <taxon>Fungi</taxon>
        <taxon>Dikarya</taxon>
        <taxon>Ascomycota</taxon>
        <taxon>Pezizomycotina</taxon>
        <taxon>Dothideomycetes</taxon>
        <taxon>Pleosporomycetidae</taxon>
        <taxon>Pleosporales</taxon>
        <taxon>Lophiostomataceae</taxon>
        <taxon>Lophiostoma</taxon>
    </lineage>
</organism>
<gene>
    <name evidence="2" type="ORF">K491DRAFT_683088</name>
</gene>
<name>A0A6A6STI5_9PLEO</name>
<dbReference type="SUPFAM" id="SSF48403">
    <property type="entry name" value="Ankyrin repeat"/>
    <property type="match status" value="1"/>
</dbReference>
<dbReference type="Gene3D" id="1.25.40.20">
    <property type="entry name" value="Ankyrin repeat-containing domain"/>
    <property type="match status" value="1"/>
</dbReference>
<protein>
    <submittedName>
        <fullName evidence="2">Uncharacterized protein</fullName>
    </submittedName>
</protein>
<dbReference type="Pfam" id="PF00023">
    <property type="entry name" value="Ank"/>
    <property type="match status" value="1"/>
</dbReference>
<reference evidence="2" key="1">
    <citation type="journal article" date="2020" name="Stud. Mycol.">
        <title>101 Dothideomycetes genomes: a test case for predicting lifestyles and emergence of pathogens.</title>
        <authorList>
            <person name="Haridas S."/>
            <person name="Albert R."/>
            <person name="Binder M."/>
            <person name="Bloem J."/>
            <person name="Labutti K."/>
            <person name="Salamov A."/>
            <person name="Andreopoulos B."/>
            <person name="Baker S."/>
            <person name="Barry K."/>
            <person name="Bills G."/>
            <person name="Bluhm B."/>
            <person name="Cannon C."/>
            <person name="Castanera R."/>
            <person name="Culley D."/>
            <person name="Daum C."/>
            <person name="Ezra D."/>
            <person name="Gonzalez J."/>
            <person name="Henrissat B."/>
            <person name="Kuo A."/>
            <person name="Liang C."/>
            <person name="Lipzen A."/>
            <person name="Lutzoni F."/>
            <person name="Magnuson J."/>
            <person name="Mondo S."/>
            <person name="Nolan M."/>
            <person name="Ohm R."/>
            <person name="Pangilinan J."/>
            <person name="Park H.-J."/>
            <person name="Ramirez L."/>
            <person name="Alfaro M."/>
            <person name="Sun H."/>
            <person name="Tritt A."/>
            <person name="Yoshinaga Y."/>
            <person name="Zwiers L.-H."/>
            <person name="Turgeon B."/>
            <person name="Goodwin S."/>
            <person name="Spatafora J."/>
            <person name="Crous P."/>
            <person name="Grigoriev I."/>
        </authorList>
    </citation>
    <scope>NUCLEOTIDE SEQUENCE</scope>
    <source>
        <strain evidence="2">CBS 122681</strain>
    </source>
</reference>
<dbReference type="EMBL" id="MU004459">
    <property type="protein sequence ID" value="KAF2650311.1"/>
    <property type="molecule type" value="Genomic_DNA"/>
</dbReference>
<evidence type="ECO:0000313" key="3">
    <source>
        <dbReference type="Proteomes" id="UP000799324"/>
    </source>
</evidence>
<keyword evidence="1" id="KW-0040">ANK repeat</keyword>
<dbReference type="PROSITE" id="PS50088">
    <property type="entry name" value="ANK_REPEAT"/>
    <property type="match status" value="1"/>
</dbReference>
<accession>A0A6A6STI5</accession>
<feature type="repeat" description="ANK" evidence="1">
    <location>
        <begin position="60"/>
        <end position="92"/>
    </location>
</feature>
<dbReference type="AlphaFoldDB" id="A0A6A6STI5"/>
<evidence type="ECO:0000313" key="2">
    <source>
        <dbReference type="EMBL" id="KAF2650311.1"/>
    </source>
</evidence>
<proteinExistence type="predicted"/>
<dbReference type="InterPro" id="IPR036770">
    <property type="entry name" value="Ankyrin_rpt-contain_sf"/>
</dbReference>
<keyword evidence="3" id="KW-1185">Reference proteome</keyword>